<dbReference type="Gene3D" id="3.10.20.550">
    <property type="entry name" value="ASAP complex, SAP18 subunit"/>
    <property type="match status" value="1"/>
</dbReference>
<dbReference type="InterPro" id="IPR010516">
    <property type="entry name" value="SAP18"/>
</dbReference>
<feature type="region of interest" description="Disordered" evidence="2">
    <location>
        <begin position="1"/>
        <end position="59"/>
    </location>
</feature>
<name>A0AAW1TDX6_9CHLO</name>
<evidence type="ECO:0000313" key="3">
    <source>
        <dbReference type="EMBL" id="KAK9867261.1"/>
    </source>
</evidence>
<dbReference type="GO" id="GO:0003714">
    <property type="term" value="F:transcription corepressor activity"/>
    <property type="evidence" value="ECO:0007669"/>
    <property type="project" value="TreeGrafter"/>
</dbReference>
<comment type="caution">
    <text evidence="3">The sequence shown here is derived from an EMBL/GenBank/DDBJ whole genome shotgun (WGS) entry which is preliminary data.</text>
</comment>
<evidence type="ECO:0000256" key="1">
    <source>
        <dbReference type="ARBA" id="ARBA00009143"/>
    </source>
</evidence>
<dbReference type="GO" id="GO:0005634">
    <property type="term" value="C:nucleus"/>
    <property type="evidence" value="ECO:0007669"/>
    <property type="project" value="TreeGrafter"/>
</dbReference>
<evidence type="ECO:0008006" key="5">
    <source>
        <dbReference type="Google" id="ProtNLM"/>
    </source>
</evidence>
<protein>
    <recommendedName>
        <fullName evidence="5">Histone deacetylase complex subunit SAP18</fullName>
    </recommendedName>
</protein>
<dbReference type="PANTHER" id="PTHR13082">
    <property type="entry name" value="SAP18"/>
    <property type="match status" value="1"/>
</dbReference>
<gene>
    <name evidence="3" type="ORF">WJX84_001634</name>
</gene>
<dbReference type="EMBL" id="JALJOV010000098">
    <property type="protein sequence ID" value="KAK9867261.1"/>
    <property type="molecule type" value="Genomic_DNA"/>
</dbReference>
<feature type="compositionally biased region" description="Pro residues" evidence="2">
    <location>
        <begin position="41"/>
        <end position="56"/>
    </location>
</feature>
<proteinExistence type="inferred from homology"/>
<accession>A0AAW1TDX6</accession>
<dbReference type="PANTHER" id="PTHR13082:SF0">
    <property type="entry name" value="HISTONE DEACETYLASE COMPLEX SUBUNIT SAP18"/>
    <property type="match status" value="1"/>
</dbReference>
<dbReference type="Pfam" id="PF06487">
    <property type="entry name" value="SAP18"/>
    <property type="match status" value="1"/>
</dbReference>
<dbReference type="Proteomes" id="UP001485043">
    <property type="component" value="Unassembled WGS sequence"/>
</dbReference>
<keyword evidence="4" id="KW-1185">Reference proteome</keyword>
<reference evidence="3 4" key="1">
    <citation type="journal article" date="2024" name="Nat. Commun.">
        <title>Phylogenomics reveals the evolutionary origins of lichenization in chlorophyte algae.</title>
        <authorList>
            <person name="Puginier C."/>
            <person name="Libourel C."/>
            <person name="Otte J."/>
            <person name="Skaloud P."/>
            <person name="Haon M."/>
            <person name="Grisel S."/>
            <person name="Petersen M."/>
            <person name="Berrin J.G."/>
            <person name="Delaux P.M."/>
            <person name="Dal Grande F."/>
            <person name="Keller J."/>
        </authorList>
    </citation>
    <scope>NUCLEOTIDE SEQUENCE [LARGE SCALE GENOMIC DNA]</scope>
    <source>
        <strain evidence="3 4">SAG 2523</strain>
    </source>
</reference>
<evidence type="ECO:0000256" key="2">
    <source>
        <dbReference type="SAM" id="MobiDB-lite"/>
    </source>
</evidence>
<dbReference type="InterPro" id="IPR042534">
    <property type="entry name" value="SAP18_sf"/>
</dbReference>
<comment type="similarity">
    <text evidence="1">Belongs to the SAP18 family.</text>
</comment>
<evidence type="ECO:0000313" key="4">
    <source>
        <dbReference type="Proteomes" id="UP001485043"/>
    </source>
</evidence>
<dbReference type="AlphaFoldDB" id="A0AAW1TDX6"/>
<sequence length="175" mass="19435">MAAYERSLPPPPRDYARGPPAFDRLQRGGPGGYSGPQTAAPVPPMAPAGPPAPVAPPIDREKTCPLLLRVFPSVNGHHRLEDYQTRGQEPGGEVQVYTWPDASLRELTDLVKEVKSEARRTTARFEFAFVYPDRRGRNVLRQVGLTHSTRPGDDDLKTLRDLNFQTGDFLDVAIY</sequence>
<organism evidence="3 4">
    <name type="scientific">Apatococcus fuscideae</name>
    <dbReference type="NCBI Taxonomy" id="2026836"/>
    <lineage>
        <taxon>Eukaryota</taxon>
        <taxon>Viridiplantae</taxon>
        <taxon>Chlorophyta</taxon>
        <taxon>core chlorophytes</taxon>
        <taxon>Trebouxiophyceae</taxon>
        <taxon>Chlorellales</taxon>
        <taxon>Chlorellaceae</taxon>
        <taxon>Apatococcus</taxon>
    </lineage>
</organism>